<gene>
    <name evidence="1" type="ORF">NBRC3257_1725</name>
</gene>
<organism evidence="1 2">
    <name type="scientific">Gluconobacter thailandicus NBRC 3257</name>
    <dbReference type="NCBI Taxonomy" id="1381097"/>
    <lineage>
        <taxon>Bacteria</taxon>
        <taxon>Pseudomonadati</taxon>
        <taxon>Pseudomonadota</taxon>
        <taxon>Alphaproteobacteria</taxon>
        <taxon>Acetobacterales</taxon>
        <taxon>Acetobacteraceae</taxon>
        <taxon>Gluconobacter</taxon>
    </lineage>
</organism>
<name>A0ABQ0IWZ4_GLUTH</name>
<evidence type="ECO:0000313" key="2">
    <source>
        <dbReference type="Proteomes" id="UP000018209"/>
    </source>
</evidence>
<keyword evidence="2" id="KW-1185">Reference proteome</keyword>
<protein>
    <submittedName>
        <fullName evidence="1">Uncharacterized protein</fullName>
    </submittedName>
</protein>
<reference evidence="1 2" key="1">
    <citation type="submission" date="2013-08" db="EMBL/GenBank/DDBJ databases">
        <title>Gluconobacter thailandicus NBRC 3257 whole genome sequence.</title>
        <authorList>
            <person name="Matsutani M."/>
            <person name="Yakushi T."/>
            <person name="Matsushita K."/>
        </authorList>
    </citation>
    <scope>NUCLEOTIDE SEQUENCE [LARGE SCALE GENOMIC DNA]</scope>
    <source>
        <strain evidence="1 2">NBRC 3257</strain>
    </source>
</reference>
<comment type="caution">
    <text evidence="1">The sequence shown here is derived from an EMBL/GenBank/DDBJ whole genome shotgun (WGS) entry which is preliminary data.</text>
</comment>
<proteinExistence type="predicted"/>
<dbReference type="EMBL" id="BASM01000022">
    <property type="protein sequence ID" value="GAD26726.1"/>
    <property type="molecule type" value="Genomic_DNA"/>
</dbReference>
<sequence length="50" mass="5704">MWPWAILAGLLMLASVLIHVFWPAPPHKHMVLCRHGLTEHCYKADPTAEN</sequence>
<accession>A0ABQ0IWZ4</accession>
<dbReference type="Proteomes" id="UP000018209">
    <property type="component" value="Unassembled WGS sequence"/>
</dbReference>
<evidence type="ECO:0000313" key="1">
    <source>
        <dbReference type="EMBL" id="GAD26726.1"/>
    </source>
</evidence>